<keyword evidence="1" id="KW-0732">Signal</keyword>
<dbReference type="PATRIC" id="fig|540747.5.peg.2303"/>
<proteinExistence type="predicted"/>
<evidence type="ECO:0000313" key="3">
    <source>
        <dbReference type="EMBL" id="QEW26296.1"/>
    </source>
</evidence>
<reference evidence="2 4" key="1">
    <citation type="submission" date="2015-04" db="EMBL/GenBank/DDBJ databases">
        <title>The draft genome sequence of Roseovarius indicus B108T.</title>
        <authorList>
            <person name="Li G."/>
            <person name="Lai Q."/>
            <person name="Shao Z."/>
            <person name="Yan P."/>
        </authorList>
    </citation>
    <scope>NUCLEOTIDE SEQUENCE [LARGE SCALE GENOMIC DNA]</scope>
    <source>
        <strain evidence="2 4">B108</strain>
    </source>
</reference>
<gene>
    <name evidence="3" type="ORF">RIdsm_02094</name>
    <name evidence="2" type="ORF">XM52_03670</name>
</gene>
<keyword evidence="4" id="KW-1185">Reference proteome</keyword>
<reference evidence="3 5" key="2">
    <citation type="submission" date="2018-08" db="EMBL/GenBank/DDBJ databases">
        <title>Genetic Globetrotter - A new plasmid hitch-hiking vast phylogenetic and geographic distances.</title>
        <authorList>
            <person name="Vollmers J."/>
            <person name="Petersen J."/>
        </authorList>
    </citation>
    <scope>NUCLEOTIDE SEQUENCE [LARGE SCALE GENOMIC DNA]</scope>
    <source>
        <strain evidence="3 5">DSM 26383</strain>
    </source>
</reference>
<sequence length="226" mass="25210">MKYALAAFLAAFIGVSAHAAPCKAPSSIENVYLVKESYSYTSAFAAQLTKPKLNLDFIEEIRIYSGDYVVKLQWYENLFEPQYGSRKITEGFRVISGMLGDEYQARMRASETTFQFIINDNVIDVPVPPSSERENLGYTDNKRHYGLSSDTVQMQDGRTLSEFLEQSLAGSSNYTFAIGLGREKSRLGGVSHEQVVTVDIPYADLQRLSGELDAHVAKTKGESCMR</sequence>
<dbReference type="Proteomes" id="UP000325785">
    <property type="component" value="Chromosome"/>
</dbReference>
<evidence type="ECO:0000313" key="2">
    <source>
        <dbReference type="EMBL" id="KRS18801.1"/>
    </source>
</evidence>
<name>A0A0T5PCL6_9RHOB</name>
<dbReference type="RefSeq" id="WP_057813419.1">
    <property type="nucleotide sequence ID" value="NZ_CP031598.1"/>
</dbReference>
<dbReference type="EMBL" id="CP031598">
    <property type="protein sequence ID" value="QEW26296.1"/>
    <property type="molecule type" value="Genomic_DNA"/>
</dbReference>
<evidence type="ECO:0000256" key="1">
    <source>
        <dbReference type="SAM" id="SignalP"/>
    </source>
</evidence>
<organism evidence="2 4">
    <name type="scientific">Roseovarius indicus</name>
    <dbReference type="NCBI Taxonomy" id="540747"/>
    <lineage>
        <taxon>Bacteria</taxon>
        <taxon>Pseudomonadati</taxon>
        <taxon>Pseudomonadota</taxon>
        <taxon>Alphaproteobacteria</taxon>
        <taxon>Rhodobacterales</taxon>
        <taxon>Roseobacteraceae</taxon>
        <taxon>Roseovarius</taxon>
    </lineage>
</organism>
<dbReference type="EMBL" id="LAXI01000002">
    <property type="protein sequence ID" value="KRS18801.1"/>
    <property type="molecule type" value="Genomic_DNA"/>
</dbReference>
<feature type="signal peptide" evidence="1">
    <location>
        <begin position="1"/>
        <end position="19"/>
    </location>
</feature>
<dbReference type="KEGG" id="rid:RIdsm_02094"/>
<protein>
    <submittedName>
        <fullName evidence="2">Uncharacterized protein</fullName>
    </submittedName>
</protein>
<evidence type="ECO:0000313" key="4">
    <source>
        <dbReference type="Proteomes" id="UP000051401"/>
    </source>
</evidence>
<accession>A0A0T5PCL6</accession>
<dbReference type="STRING" id="540747.SAMN04488031_103506"/>
<evidence type="ECO:0000313" key="5">
    <source>
        <dbReference type="Proteomes" id="UP000325785"/>
    </source>
</evidence>
<dbReference type="Proteomes" id="UP000051401">
    <property type="component" value="Unassembled WGS sequence"/>
</dbReference>
<feature type="chain" id="PRO_5010437566" evidence="1">
    <location>
        <begin position="20"/>
        <end position="226"/>
    </location>
</feature>
<dbReference type="AlphaFoldDB" id="A0A0T5PCL6"/>